<accession>C7QAT6</accession>
<dbReference type="Gene3D" id="3.40.710.10">
    <property type="entry name" value="DD-peptidase/beta-lactamase superfamily"/>
    <property type="match status" value="1"/>
</dbReference>
<dbReference type="MEROPS" id="S12.A11"/>
<evidence type="ECO:0000259" key="1">
    <source>
        <dbReference type="Pfam" id="PF00144"/>
    </source>
</evidence>
<dbReference type="RefSeq" id="WP_015794138.1">
    <property type="nucleotide sequence ID" value="NC_013131.1"/>
</dbReference>
<dbReference type="STRING" id="479433.Caci_5550"/>
<dbReference type="OrthoDB" id="3422781at2"/>
<dbReference type="AlphaFoldDB" id="C7QAT6"/>
<organism evidence="2 3">
    <name type="scientific">Catenulispora acidiphila (strain DSM 44928 / JCM 14897 / NBRC 102108 / NRRL B-24433 / ID139908)</name>
    <dbReference type="NCBI Taxonomy" id="479433"/>
    <lineage>
        <taxon>Bacteria</taxon>
        <taxon>Bacillati</taxon>
        <taxon>Actinomycetota</taxon>
        <taxon>Actinomycetes</taxon>
        <taxon>Catenulisporales</taxon>
        <taxon>Catenulisporaceae</taxon>
        <taxon>Catenulispora</taxon>
    </lineage>
</organism>
<dbReference type="PANTHER" id="PTHR43319">
    <property type="entry name" value="BETA-LACTAMASE-RELATED"/>
    <property type="match status" value="1"/>
</dbReference>
<dbReference type="InterPro" id="IPR052907">
    <property type="entry name" value="Beta-lactamase/esterase"/>
</dbReference>
<dbReference type="KEGG" id="cai:Caci_5550"/>
<dbReference type="eggNOG" id="COG1680">
    <property type="taxonomic scope" value="Bacteria"/>
</dbReference>
<proteinExistence type="predicted"/>
<dbReference type="InParanoid" id="C7QAT6"/>
<dbReference type="HOGENOM" id="CLU_035614_3_0_11"/>
<dbReference type="PANTHER" id="PTHR43319:SF3">
    <property type="entry name" value="BETA-LACTAMASE-RELATED DOMAIN-CONTAINING PROTEIN"/>
    <property type="match status" value="1"/>
</dbReference>
<dbReference type="SUPFAM" id="SSF56601">
    <property type="entry name" value="beta-lactamase/transpeptidase-like"/>
    <property type="match status" value="1"/>
</dbReference>
<evidence type="ECO:0000313" key="3">
    <source>
        <dbReference type="Proteomes" id="UP000000851"/>
    </source>
</evidence>
<dbReference type="InterPro" id="IPR012338">
    <property type="entry name" value="Beta-lactam/transpept-like"/>
</dbReference>
<dbReference type="InterPro" id="IPR001466">
    <property type="entry name" value="Beta-lactam-related"/>
</dbReference>
<gene>
    <name evidence="2" type="ordered locus">Caci_5550</name>
</gene>
<dbReference type="Pfam" id="PF00144">
    <property type="entry name" value="Beta-lactamase"/>
    <property type="match status" value="1"/>
</dbReference>
<protein>
    <submittedName>
        <fullName evidence="2">Beta-lactamase</fullName>
    </submittedName>
</protein>
<name>C7QAT6_CATAD</name>
<evidence type="ECO:0000313" key="2">
    <source>
        <dbReference type="EMBL" id="ACU74409.1"/>
    </source>
</evidence>
<feature type="domain" description="Beta-lactamase-related" evidence="1">
    <location>
        <begin position="20"/>
        <end position="351"/>
    </location>
</feature>
<dbReference type="EMBL" id="CP001700">
    <property type="protein sequence ID" value="ACU74409.1"/>
    <property type="molecule type" value="Genomic_DNA"/>
</dbReference>
<keyword evidence="3" id="KW-1185">Reference proteome</keyword>
<sequence length="364" mass="38726">MAEVQGTYTKEFSAVADALSELLDTQDIGASAAVFVDGEPVADVWGGYVDAERTVAWERDTIVNVMSTTKPMTALCALILADRGELDLSAPVSTYWPEFAAAGKDGVLVRHLLSHTAGLPDWPGRLVAEDLYDWSAVTDRLAAMPTQWEPGTAAGYHSVTFGFLVGEVVRRVSGRSIGRFLAEEVAGPLGADFHIGLGAQDDARIARLYAPPSQSDEFASSGPEYESVGGIRVKDANTEAWRRAEVPAANGFGNARGIARAQSALSNRGVAGGVRLLSEKGCEPAWHAEYSGEDRVLGQPTTYGVGFGVFGGTFGWGGWGGSLVMNDHASRMTVAYAMNQMLDPREQDDSRGLRIVSAAYEGLS</sequence>
<reference evidence="2 3" key="1">
    <citation type="journal article" date="2009" name="Stand. Genomic Sci.">
        <title>Complete genome sequence of Catenulispora acidiphila type strain (ID 139908).</title>
        <authorList>
            <person name="Copeland A."/>
            <person name="Lapidus A."/>
            <person name="Glavina Del Rio T."/>
            <person name="Nolan M."/>
            <person name="Lucas S."/>
            <person name="Chen F."/>
            <person name="Tice H."/>
            <person name="Cheng J.F."/>
            <person name="Bruce D."/>
            <person name="Goodwin L."/>
            <person name="Pitluck S."/>
            <person name="Mikhailova N."/>
            <person name="Pati A."/>
            <person name="Ivanova N."/>
            <person name="Mavromatis K."/>
            <person name="Chen A."/>
            <person name="Palaniappan K."/>
            <person name="Chain P."/>
            <person name="Land M."/>
            <person name="Hauser L."/>
            <person name="Chang Y.J."/>
            <person name="Jeffries C.D."/>
            <person name="Chertkov O."/>
            <person name="Brettin T."/>
            <person name="Detter J.C."/>
            <person name="Han C."/>
            <person name="Ali Z."/>
            <person name="Tindall B.J."/>
            <person name="Goker M."/>
            <person name="Bristow J."/>
            <person name="Eisen J.A."/>
            <person name="Markowitz V."/>
            <person name="Hugenholtz P."/>
            <person name="Kyrpides N.C."/>
            <person name="Klenk H.P."/>
        </authorList>
    </citation>
    <scope>NUCLEOTIDE SEQUENCE [LARGE SCALE GENOMIC DNA]</scope>
    <source>
        <strain evidence="3">DSM 44928 / JCM 14897 / NBRC 102108 / NRRL B-24433 / ID139908</strain>
    </source>
</reference>
<dbReference type="Proteomes" id="UP000000851">
    <property type="component" value="Chromosome"/>
</dbReference>